<feature type="compositionally biased region" description="Basic and acidic residues" evidence="1">
    <location>
        <begin position="284"/>
        <end position="298"/>
    </location>
</feature>
<accession>A0A3M7EKR6</accession>
<feature type="compositionally biased region" description="Basic and acidic residues" evidence="1">
    <location>
        <begin position="468"/>
        <end position="482"/>
    </location>
</feature>
<evidence type="ECO:0000313" key="3">
    <source>
        <dbReference type="Proteomes" id="UP000269276"/>
    </source>
</evidence>
<reference evidence="2 3" key="1">
    <citation type="journal article" date="2018" name="BMC Genomics">
        <title>Genomic evidence for intraspecific hybridization in a clonal and extremely halotolerant yeast.</title>
        <authorList>
            <person name="Gostincar C."/>
            <person name="Stajich J.E."/>
            <person name="Zupancic J."/>
            <person name="Zalar P."/>
            <person name="Gunde-Cimerman N."/>
        </authorList>
    </citation>
    <scope>NUCLEOTIDE SEQUENCE [LARGE SCALE GENOMIC DNA]</scope>
    <source>
        <strain evidence="2 3">EXF-2682</strain>
    </source>
</reference>
<feature type="compositionally biased region" description="Basic and acidic residues" evidence="1">
    <location>
        <begin position="317"/>
        <end position="334"/>
    </location>
</feature>
<dbReference type="InterPro" id="IPR013951">
    <property type="entry name" value="Rxt3"/>
</dbReference>
<dbReference type="AlphaFoldDB" id="A0A3M7EKR6"/>
<dbReference type="Gene3D" id="2.170.130.20">
    <property type="entry name" value="LCCL-like domain"/>
    <property type="match status" value="1"/>
</dbReference>
<sequence length="969" mass="105918">MHLCLCRETGVRRQGSGSSPHFPDQDPIRLVPVSEPSVSLTMTALLTRVAVAAPPAAAPGNIPHPPLPHHAHASPRLGHPFPPPPPPPPLSHQNGIGPMGMPFEQPRRRSLGAAGSPPQFSRAPMEPSTTQAPPPPPPSYPSRNMPPPSPPQMPPPSANANHLASAPRGPPTTSPFAGVRDFATHRPNAGMSISSMLGGNDERKPTSSPHSSTMGPSATPKPMRPASPGRARSSSMREPYAHREPSPARASAFGEQRAQSAFHDRPGQESRRDGVFASSQFPRESPHSFRAFRPEQEQRSNGLGTHGRPNSQPTEPVRARTVEEIIATRERPSEGRFSAFRHFGEPGLPPRSDMIPRHDAHPFPNGVTSQPRDRDVFASPHTDRDIRQGQPRYQTGMFSTPLREEQSGIFRPMYHHAPDTARESIETRQLPEYRREEPGSSPPVGDLPPYMRARHGFVDRPMTFEEHQRMEAMQREQRKESDGSAGPKPLLAHSPDIGKKGRNSPLPQAVQGAQPRHVGPGGGNPGIKMEFGRMFSGIGSGVGSATPNAGQNGTTTPSRMSPARHVEDGDLVRTAVNNIEDWKSGKKNNRRGGRRPREEDKADEEGRATPDVQRGNKRNKTAHPGGHHHHHEPEPQQGSFNTLRFSSNPASAPHHHHHHHHHHHTSHAHPSHHHHHHALRAVSLPRKPTVTVTNTALLSDVSNKPRKHLGSQLYTTEIQQPSNSDFSLESSIKFINKMKPIPNFEGQENCTYTVRVPREVLTSSQAATANGETSTFEAICKQAHIWGTEVYTDDSDVVAAAVHSGWIQGDFGEQTADLKTLCDDISDSSGEHHHQHQQQHSDPESDSCSPLTLSDRPRSPAKIPPSHPDLHISLLILPPLDSYPGTTSHHIRSKTWSQRRTPHDGMSFLIHRIDFVDEGGCLTRNSERGIGARKRRIVVEEARRRDAAAGLLMFANGGAGGGGTVSVGA</sequence>
<feature type="compositionally biased region" description="Basic residues" evidence="1">
    <location>
        <begin position="653"/>
        <end position="679"/>
    </location>
</feature>
<evidence type="ECO:0008006" key="4">
    <source>
        <dbReference type="Google" id="ProtNLM"/>
    </source>
</evidence>
<evidence type="ECO:0000313" key="2">
    <source>
        <dbReference type="EMBL" id="RMY76746.1"/>
    </source>
</evidence>
<feature type="compositionally biased region" description="Polar residues" evidence="1">
    <location>
        <begin position="543"/>
        <end position="559"/>
    </location>
</feature>
<dbReference type="EMBL" id="QWIP01000034">
    <property type="protein sequence ID" value="RMY76746.1"/>
    <property type="molecule type" value="Genomic_DNA"/>
</dbReference>
<protein>
    <recommendedName>
        <fullName evidence="4">Rxt3-domain-containing protein</fullName>
    </recommendedName>
</protein>
<feature type="compositionally biased region" description="Polar residues" evidence="1">
    <location>
        <begin position="299"/>
        <end position="314"/>
    </location>
</feature>
<feature type="region of interest" description="Disordered" evidence="1">
    <location>
        <begin position="468"/>
        <end position="680"/>
    </location>
</feature>
<feature type="region of interest" description="Disordered" evidence="1">
    <location>
        <begin position="823"/>
        <end position="867"/>
    </location>
</feature>
<comment type="caution">
    <text evidence="2">The sequence shown here is derived from an EMBL/GenBank/DDBJ whole genome shotgun (WGS) entry which is preliminary data.</text>
</comment>
<feature type="compositionally biased region" description="Polar residues" evidence="1">
    <location>
        <begin position="639"/>
        <end position="648"/>
    </location>
</feature>
<dbReference type="Pfam" id="PF08642">
    <property type="entry name" value="Rxt3"/>
    <property type="match status" value="1"/>
</dbReference>
<name>A0A3M7EKR6_HORWE</name>
<feature type="compositionally biased region" description="Basic and acidic residues" evidence="1">
    <location>
        <begin position="262"/>
        <end position="274"/>
    </location>
</feature>
<dbReference type="InterPro" id="IPR036609">
    <property type="entry name" value="LCCL_sf"/>
</dbReference>
<feature type="compositionally biased region" description="Low complexity" evidence="1">
    <location>
        <begin position="224"/>
        <end position="237"/>
    </location>
</feature>
<feature type="compositionally biased region" description="Basic and acidic residues" evidence="1">
    <location>
        <begin position="416"/>
        <end position="438"/>
    </location>
</feature>
<feature type="compositionally biased region" description="Basic residues" evidence="1">
    <location>
        <begin position="585"/>
        <end position="594"/>
    </location>
</feature>
<organism evidence="2 3">
    <name type="scientific">Hortaea werneckii</name>
    <name type="common">Black yeast</name>
    <name type="synonym">Cladosporium werneckii</name>
    <dbReference type="NCBI Taxonomy" id="91943"/>
    <lineage>
        <taxon>Eukaryota</taxon>
        <taxon>Fungi</taxon>
        <taxon>Dikarya</taxon>
        <taxon>Ascomycota</taxon>
        <taxon>Pezizomycotina</taxon>
        <taxon>Dothideomycetes</taxon>
        <taxon>Dothideomycetidae</taxon>
        <taxon>Mycosphaerellales</taxon>
        <taxon>Teratosphaeriaceae</taxon>
        <taxon>Hortaea</taxon>
    </lineage>
</organism>
<feature type="compositionally biased region" description="Pro residues" evidence="1">
    <location>
        <begin position="80"/>
        <end position="90"/>
    </location>
</feature>
<dbReference type="VEuPathDB" id="FungiDB:BTJ68_15413"/>
<dbReference type="Proteomes" id="UP000269276">
    <property type="component" value="Unassembled WGS sequence"/>
</dbReference>
<feature type="compositionally biased region" description="Basic and acidic residues" evidence="1">
    <location>
        <begin position="371"/>
        <end position="387"/>
    </location>
</feature>
<gene>
    <name evidence="2" type="ORF">D0863_01761</name>
</gene>
<dbReference type="SUPFAM" id="SSF69848">
    <property type="entry name" value="LCCL domain"/>
    <property type="match status" value="1"/>
</dbReference>
<feature type="compositionally biased region" description="Polar residues" evidence="1">
    <location>
        <begin position="206"/>
        <end position="216"/>
    </location>
</feature>
<evidence type="ECO:0000256" key="1">
    <source>
        <dbReference type="SAM" id="MobiDB-lite"/>
    </source>
</evidence>
<dbReference type="OrthoDB" id="3596986at2759"/>
<feature type="region of interest" description="Disordered" evidence="1">
    <location>
        <begin position="413"/>
        <end position="453"/>
    </location>
</feature>
<feature type="compositionally biased region" description="Basic and acidic residues" evidence="1">
    <location>
        <begin position="595"/>
        <end position="608"/>
    </location>
</feature>
<feature type="compositionally biased region" description="Pro residues" evidence="1">
    <location>
        <begin position="132"/>
        <end position="157"/>
    </location>
</feature>
<proteinExistence type="predicted"/>
<feature type="region of interest" description="Disordered" evidence="1">
    <location>
        <begin position="60"/>
        <end position="400"/>
    </location>
</feature>
<feature type="compositionally biased region" description="Basic residues" evidence="1">
    <location>
        <begin position="615"/>
        <end position="630"/>
    </location>
</feature>